<keyword evidence="3 4" id="KW-0418">Kinase</keyword>
<dbReference type="PIRSF" id="PIRSF006078">
    <property type="entry name" value="GlxK"/>
    <property type="match status" value="1"/>
</dbReference>
<reference evidence="6" key="1">
    <citation type="submission" date="2009-09" db="EMBL/GenBank/DDBJ databases">
        <title>The complete chromosome of Sebaldella termitidis ATCC 33386.</title>
        <authorList>
            <consortium name="US DOE Joint Genome Institute (JGI-PGF)"/>
            <person name="Lucas S."/>
            <person name="Copeland A."/>
            <person name="Lapidus A."/>
            <person name="Glavina del Rio T."/>
            <person name="Dalin E."/>
            <person name="Tice H."/>
            <person name="Bruce D."/>
            <person name="Goodwin L."/>
            <person name="Pitluck S."/>
            <person name="Kyrpides N."/>
            <person name="Mavromatis K."/>
            <person name="Ivanova N."/>
            <person name="Mikhailova N."/>
            <person name="Sims D."/>
            <person name="Meincke L."/>
            <person name="Brettin T."/>
            <person name="Detter J.C."/>
            <person name="Han C."/>
            <person name="Larimer F."/>
            <person name="Land M."/>
            <person name="Hauser L."/>
            <person name="Markowitz V."/>
            <person name="Cheng J.F."/>
            <person name="Hugenholtz P."/>
            <person name="Woyke T."/>
            <person name="Wu D."/>
            <person name="Eisen J.A."/>
        </authorList>
    </citation>
    <scope>NUCLEOTIDE SEQUENCE [LARGE SCALE GENOMIC DNA]</scope>
    <source>
        <strain evidence="6">ATCC 33386 / NCTC 11300</strain>
    </source>
</reference>
<evidence type="ECO:0000256" key="3">
    <source>
        <dbReference type="ARBA" id="ARBA00022777"/>
    </source>
</evidence>
<accession>D1ARF0</accession>
<dbReference type="GO" id="GO:0008887">
    <property type="term" value="F:glycerate kinase activity"/>
    <property type="evidence" value="ECO:0007669"/>
    <property type="project" value="UniProtKB-UniRule"/>
</dbReference>
<dbReference type="eggNOG" id="COG1929">
    <property type="taxonomic scope" value="Bacteria"/>
</dbReference>
<dbReference type="InterPro" id="IPR036129">
    <property type="entry name" value="Glycerate_kinase_sf"/>
</dbReference>
<dbReference type="Pfam" id="PF02595">
    <property type="entry name" value="Gly_kinase"/>
    <property type="match status" value="1"/>
</dbReference>
<dbReference type="STRING" id="526218.Sterm_3602"/>
<dbReference type="InterPro" id="IPR018197">
    <property type="entry name" value="Glycerate_kinase_RE-like"/>
</dbReference>
<dbReference type="PANTHER" id="PTHR21599:SF0">
    <property type="entry name" value="GLYCERATE KINASE"/>
    <property type="match status" value="1"/>
</dbReference>
<evidence type="ECO:0000313" key="5">
    <source>
        <dbReference type="EMBL" id="ACZ10436.1"/>
    </source>
</evidence>
<dbReference type="AlphaFoldDB" id="D1ARF0"/>
<proteinExistence type="inferred from homology"/>
<dbReference type="RefSeq" id="WP_012863018.1">
    <property type="nucleotide sequence ID" value="NC_013517.1"/>
</dbReference>
<name>D1ARF0_SEBTE</name>
<dbReference type="PANTHER" id="PTHR21599">
    <property type="entry name" value="GLYCERATE KINASE"/>
    <property type="match status" value="1"/>
</dbReference>
<dbReference type="HOGENOM" id="CLU_028255_0_0_0"/>
<evidence type="ECO:0000256" key="1">
    <source>
        <dbReference type="ARBA" id="ARBA00006284"/>
    </source>
</evidence>
<gene>
    <name evidence="5" type="ordered locus">Sterm_3602</name>
</gene>
<dbReference type="SUPFAM" id="SSF110738">
    <property type="entry name" value="Glycerate kinase I"/>
    <property type="match status" value="1"/>
</dbReference>
<evidence type="ECO:0000256" key="2">
    <source>
        <dbReference type="ARBA" id="ARBA00022679"/>
    </source>
</evidence>
<evidence type="ECO:0000256" key="4">
    <source>
        <dbReference type="PIRNR" id="PIRNR006078"/>
    </source>
</evidence>
<dbReference type="Proteomes" id="UP000000845">
    <property type="component" value="Chromosome"/>
</dbReference>
<dbReference type="InterPro" id="IPR018193">
    <property type="entry name" value="Glyc_kinase_flavodox-like_fold"/>
</dbReference>
<organism evidence="5 6">
    <name type="scientific">Sebaldella termitidis (strain ATCC 33386 / NCTC 11300)</name>
    <dbReference type="NCBI Taxonomy" id="526218"/>
    <lineage>
        <taxon>Bacteria</taxon>
        <taxon>Fusobacteriati</taxon>
        <taxon>Fusobacteriota</taxon>
        <taxon>Fusobacteriia</taxon>
        <taxon>Fusobacteriales</taxon>
        <taxon>Leptotrichiaceae</taxon>
        <taxon>Sebaldella</taxon>
    </lineage>
</organism>
<keyword evidence="2 4" id="KW-0808">Transferase</keyword>
<keyword evidence="6" id="KW-1185">Reference proteome</keyword>
<dbReference type="GO" id="GO:0031388">
    <property type="term" value="P:organic acid phosphorylation"/>
    <property type="evidence" value="ECO:0007669"/>
    <property type="project" value="UniProtKB-UniRule"/>
</dbReference>
<protein>
    <submittedName>
        <fullName evidence="5">Glycerate kinase</fullName>
        <ecNumber evidence="5">2.7.1.31</ecNumber>
    </submittedName>
</protein>
<evidence type="ECO:0000313" key="6">
    <source>
        <dbReference type="Proteomes" id="UP000000845"/>
    </source>
</evidence>
<reference evidence="5 6" key="2">
    <citation type="journal article" date="2010" name="Stand. Genomic Sci.">
        <title>Complete genome sequence of Sebaldella termitidis type strain (NCTC 11300).</title>
        <authorList>
            <person name="Harmon-Smith M."/>
            <person name="Celia L."/>
            <person name="Chertkov O."/>
            <person name="Lapidus A."/>
            <person name="Copeland A."/>
            <person name="Glavina Del Rio T."/>
            <person name="Nolan M."/>
            <person name="Lucas S."/>
            <person name="Tice H."/>
            <person name="Cheng J.F."/>
            <person name="Han C."/>
            <person name="Detter J.C."/>
            <person name="Bruce D."/>
            <person name="Goodwin L."/>
            <person name="Pitluck S."/>
            <person name="Pati A."/>
            <person name="Liolios K."/>
            <person name="Ivanova N."/>
            <person name="Mavromatis K."/>
            <person name="Mikhailova N."/>
            <person name="Chen A."/>
            <person name="Palaniappan K."/>
            <person name="Land M."/>
            <person name="Hauser L."/>
            <person name="Chang Y.J."/>
            <person name="Jeffries C.D."/>
            <person name="Brettin T."/>
            <person name="Goker M."/>
            <person name="Beck B."/>
            <person name="Bristow J."/>
            <person name="Eisen J.A."/>
            <person name="Markowitz V."/>
            <person name="Hugenholtz P."/>
            <person name="Kyrpides N.C."/>
            <person name="Klenk H.P."/>
            <person name="Chen F."/>
        </authorList>
    </citation>
    <scope>NUCLEOTIDE SEQUENCE [LARGE SCALE GENOMIC DNA]</scope>
    <source>
        <strain evidence="6">ATCC 33386 / NCTC 11300</strain>
    </source>
</reference>
<dbReference type="NCBIfam" id="TIGR00045">
    <property type="entry name" value="glycerate kinase"/>
    <property type="match status" value="1"/>
</dbReference>
<sequence length="381" mass="40480">MKVVAAIDSFKGSMTSLEVAAAFEKGVKKVYKDAEFIKIPLADGGEGTVKALIDNLDGKMVNIKVKDPLMRDIDSFYGISGDGKTAVIEMAAASGLPLLSPDERNPLKATTFGTGELIKDALEKGCREFIIGIGGSATNDAGTGMLSALGYIFLDENGNELEPNGENLINIKSFKDDKVMKEVSEAKFLIACDVDNPFYGTNGAAHVYGKQKGATGDIIKILDDGMRNFSNVIEKIKKTDISNISGSGAAGGLGGAFTAFFNSELKPGIDIITEKIELENKINGSDYVITGEGRIDFQSAMGKTPSGVAKLAKKYGIPVIAIGGSVDDEIGNIYDCGITAAFSIIDSPMTLGEAMDTKNAQRLVEKTAEQIFRLIKQNKKN</sequence>
<dbReference type="InterPro" id="IPR004381">
    <property type="entry name" value="Glycerate_kinase"/>
</dbReference>
<dbReference type="EC" id="2.7.1.31" evidence="5"/>
<dbReference type="Gene3D" id="3.40.50.10350">
    <property type="entry name" value="Glycerate kinase, domain 1"/>
    <property type="match status" value="1"/>
</dbReference>
<comment type="similarity">
    <text evidence="1 4">Belongs to the glycerate kinase type-1 family.</text>
</comment>
<dbReference type="KEGG" id="str:Sterm_3602"/>
<dbReference type="EMBL" id="CP001739">
    <property type="protein sequence ID" value="ACZ10436.1"/>
    <property type="molecule type" value="Genomic_DNA"/>
</dbReference>
<dbReference type="Gene3D" id="3.90.1510.10">
    <property type="entry name" value="Glycerate kinase, domain 2"/>
    <property type="match status" value="1"/>
</dbReference>